<dbReference type="InterPro" id="IPR050728">
    <property type="entry name" value="Zinc_Metalloprotease_M4"/>
</dbReference>
<feature type="domain" description="Peptidase M4" evidence="13">
    <location>
        <begin position="241"/>
        <end position="384"/>
    </location>
</feature>
<keyword evidence="6" id="KW-0479">Metal-binding</keyword>
<keyword evidence="7 12" id="KW-0732">Signal</keyword>
<dbReference type="EC" id="3.4.24.-" evidence="12"/>
<dbReference type="Gene3D" id="3.10.450.40">
    <property type="match status" value="1"/>
</dbReference>
<protein>
    <recommendedName>
        <fullName evidence="12">Neutral metalloproteinase</fullName>
        <ecNumber evidence="12">3.4.24.-</ecNumber>
    </recommendedName>
</protein>
<comment type="function">
    <text evidence="12">Extracellular zinc metalloprotease.</text>
</comment>
<evidence type="ECO:0000256" key="12">
    <source>
        <dbReference type="RuleBase" id="RU366073"/>
    </source>
</evidence>
<keyword evidence="10" id="KW-0106">Calcium</keyword>
<dbReference type="InterPro" id="IPR013856">
    <property type="entry name" value="Peptidase_M4_domain"/>
</dbReference>
<comment type="similarity">
    <text evidence="3 12">Belongs to the peptidase M4 family.</text>
</comment>
<feature type="domain" description="FTP" evidence="16">
    <location>
        <begin position="92"/>
        <end position="140"/>
    </location>
</feature>
<reference evidence="17 18" key="1">
    <citation type="journal article" date="2018" name="J. Microbiol.">
        <title>Bacillus spongiae sp. nov., isolated from sponge of Jeju Island.</title>
        <authorList>
            <person name="Lee G.E."/>
            <person name="Im W.T."/>
            <person name="Park J.S."/>
        </authorList>
    </citation>
    <scope>NUCLEOTIDE SEQUENCE [LARGE SCALE GENOMIC DNA]</scope>
    <source>
        <strain evidence="17 18">135PIL107-10</strain>
    </source>
</reference>
<dbReference type="InterPro" id="IPR011096">
    <property type="entry name" value="FTP_domain"/>
</dbReference>
<evidence type="ECO:0000259" key="13">
    <source>
        <dbReference type="Pfam" id="PF01447"/>
    </source>
</evidence>
<evidence type="ECO:0000256" key="5">
    <source>
        <dbReference type="ARBA" id="ARBA00022670"/>
    </source>
</evidence>
<dbReference type="Proteomes" id="UP001312865">
    <property type="component" value="Unassembled WGS sequence"/>
</dbReference>
<keyword evidence="8 12" id="KW-0378">Hydrolase</keyword>
<dbReference type="InterPro" id="IPR001570">
    <property type="entry name" value="Peptidase_M4_C_domain"/>
</dbReference>
<keyword evidence="9 12" id="KW-0862">Zinc</keyword>
<evidence type="ECO:0000256" key="1">
    <source>
        <dbReference type="ARBA" id="ARBA00001947"/>
    </source>
</evidence>
<evidence type="ECO:0000259" key="15">
    <source>
        <dbReference type="Pfam" id="PF03413"/>
    </source>
</evidence>
<dbReference type="InterPro" id="IPR023612">
    <property type="entry name" value="Peptidase_M4"/>
</dbReference>
<evidence type="ECO:0000256" key="10">
    <source>
        <dbReference type="ARBA" id="ARBA00022837"/>
    </source>
</evidence>
<evidence type="ECO:0000256" key="6">
    <source>
        <dbReference type="ARBA" id="ARBA00022723"/>
    </source>
</evidence>
<evidence type="ECO:0000256" key="2">
    <source>
        <dbReference type="ARBA" id="ARBA00004613"/>
    </source>
</evidence>
<dbReference type="Pfam" id="PF01447">
    <property type="entry name" value="Peptidase_M4"/>
    <property type="match status" value="1"/>
</dbReference>
<keyword evidence="5 12" id="KW-0645">Protease</keyword>
<dbReference type="PANTHER" id="PTHR33794">
    <property type="entry name" value="BACILLOLYSIN"/>
    <property type="match status" value="1"/>
</dbReference>
<dbReference type="InterPro" id="IPR027268">
    <property type="entry name" value="Peptidase_M4/M1_CTD_sf"/>
</dbReference>
<dbReference type="PRINTS" id="PR00730">
    <property type="entry name" value="THERMOLYSIN"/>
</dbReference>
<keyword evidence="4 12" id="KW-0964">Secreted</keyword>
<dbReference type="PANTHER" id="PTHR33794:SF3">
    <property type="entry name" value="NEUTRAL PROTEASE B"/>
    <property type="match status" value="1"/>
</dbReference>
<evidence type="ECO:0000256" key="9">
    <source>
        <dbReference type="ARBA" id="ARBA00022833"/>
    </source>
</evidence>
<evidence type="ECO:0000256" key="4">
    <source>
        <dbReference type="ARBA" id="ARBA00022525"/>
    </source>
</evidence>
<evidence type="ECO:0000256" key="11">
    <source>
        <dbReference type="ARBA" id="ARBA00023049"/>
    </source>
</evidence>
<keyword evidence="11 12" id="KW-0482">Metalloprotease</keyword>
<dbReference type="SUPFAM" id="SSF55486">
    <property type="entry name" value="Metalloproteases ('zincins'), catalytic domain"/>
    <property type="match status" value="1"/>
</dbReference>
<feature type="chain" id="PRO_5045012053" description="Neutral metalloproteinase" evidence="12">
    <location>
        <begin position="32"/>
        <end position="547"/>
    </location>
</feature>
<dbReference type="RefSeq" id="WP_336588157.1">
    <property type="nucleotide sequence ID" value="NZ_JBBAXC010000015.1"/>
</dbReference>
<evidence type="ECO:0000259" key="14">
    <source>
        <dbReference type="Pfam" id="PF02868"/>
    </source>
</evidence>
<evidence type="ECO:0000256" key="7">
    <source>
        <dbReference type="ARBA" id="ARBA00022729"/>
    </source>
</evidence>
<evidence type="ECO:0000256" key="8">
    <source>
        <dbReference type="ARBA" id="ARBA00022801"/>
    </source>
</evidence>
<comment type="caution">
    <text evidence="17">The sequence shown here is derived from an EMBL/GenBank/DDBJ whole genome shotgun (WGS) entry which is preliminary data.</text>
</comment>
<feature type="domain" description="Peptidase M4 C-terminal" evidence="14">
    <location>
        <begin position="387"/>
        <end position="546"/>
    </location>
</feature>
<dbReference type="Pfam" id="PF03413">
    <property type="entry name" value="PepSY"/>
    <property type="match status" value="1"/>
</dbReference>
<dbReference type="Gene3D" id="1.10.390.10">
    <property type="entry name" value="Neutral Protease Domain 2"/>
    <property type="match status" value="1"/>
</dbReference>
<dbReference type="EMBL" id="JBBAXC010000015">
    <property type="protein sequence ID" value="MEI5908709.1"/>
    <property type="molecule type" value="Genomic_DNA"/>
</dbReference>
<accession>A0ABU8HH42</accession>
<dbReference type="Pfam" id="PF07504">
    <property type="entry name" value="FTP"/>
    <property type="match status" value="1"/>
</dbReference>
<dbReference type="InterPro" id="IPR025711">
    <property type="entry name" value="PepSY"/>
</dbReference>
<dbReference type="Pfam" id="PF02868">
    <property type="entry name" value="Peptidase_M4_C"/>
    <property type="match status" value="1"/>
</dbReference>
<feature type="domain" description="PepSY" evidence="15">
    <location>
        <begin position="156"/>
        <end position="227"/>
    </location>
</feature>
<gene>
    <name evidence="17" type="ORF">WAK64_16800</name>
</gene>
<evidence type="ECO:0000313" key="17">
    <source>
        <dbReference type="EMBL" id="MEI5908709.1"/>
    </source>
</evidence>
<proteinExistence type="inferred from homology"/>
<evidence type="ECO:0000256" key="3">
    <source>
        <dbReference type="ARBA" id="ARBA00009388"/>
    </source>
</evidence>
<keyword evidence="18" id="KW-1185">Reference proteome</keyword>
<dbReference type="Gene3D" id="3.10.450.490">
    <property type="match status" value="1"/>
</dbReference>
<dbReference type="Gene3D" id="3.10.170.10">
    <property type="match status" value="1"/>
</dbReference>
<sequence length="547" mass="59639">MKKRKKLVTTVIASSLALGTFTTPASLSVFAKTPNLGEMKEEKVHWSQKVQAPEFISGNLTEPSDQEPETILFNYIDQKEKLFAIKGSAKNSFVIKEKKQDELEFTFIRLQQMYKGTPVFGATLTAHIDKDGVLTALSGTILPELDKKQALRMQQKVTKNQAVDIAEKALKETLSTAPAFESKPKAELVVFNDGEVTKYAYVVSFLYHSPELGNVDYFVDAISGEIMTKTNNIHAINDTVGTGTGVLGDEKSLNTSFNGSTYLLIDNTRGDGIFTYDANNSFSAPGTLWEDNDNQFTAKYDRAAVDAHYYAGVTYDFFKDSFDRNSFDDKGAAIKSTVHYGNDLNNAYWNGTQMLYGDGDGTIFAELSGALDVVGHELTHAVTEHTADLVSGGESGTINESMSDIFGTLIEFYEGNDPDWVLGEDVFTPNIPNDSLRSLLDPTQNGSPDHYSNRSTDASSPYVNIGILNKAAYLLSEGGTHYGITVAGIGTEKLGKIYYRTLTQYLTSTATFSQLRSSLIQSATDLYGEGSAEVAAATAAFDAVGIE</sequence>
<dbReference type="CDD" id="cd09597">
    <property type="entry name" value="M4_TLP"/>
    <property type="match status" value="1"/>
</dbReference>
<evidence type="ECO:0000259" key="16">
    <source>
        <dbReference type="Pfam" id="PF07504"/>
    </source>
</evidence>
<name>A0ABU8HH42_9BACI</name>
<organism evidence="17 18">
    <name type="scientific">Bacillus spongiae</name>
    <dbReference type="NCBI Taxonomy" id="2683610"/>
    <lineage>
        <taxon>Bacteria</taxon>
        <taxon>Bacillati</taxon>
        <taxon>Bacillota</taxon>
        <taxon>Bacilli</taxon>
        <taxon>Bacillales</taxon>
        <taxon>Bacillaceae</taxon>
        <taxon>Bacillus</taxon>
    </lineage>
</organism>
<evidence type="ECO:0000313" key="18">
    <source>
        <dbReference type="Proteomes" id="UP001312865"/>
    </source>
</evidence>
<comment type="subcellular location">
    <subcellularLocation>
        <location evidence="2 12">Secreted</location>
    </subcellularLocation>
</comment>
<comment type="cofactor">
    <cofactor evidence="1 12">
        <name>Zn(2+)</name>
        <dbReference type="ChEBI" id="CHEBI:29105"/>
    </cofactor>
</comment>
<feature type="signal peptide" evidence="12">
    <location>
        <begin position="1"/>
        <end position="31"/>
    </location>
</feature>